<dbReference type="AlphaFoldDB" id="X1KV25"/>
<feature type="non-terminal residue" evidence="1">
    <location>
        <position position="193"/>
    </location>
</feature>
<proteinExistence type="predicted"/>
<reference evidence="1" key="1">
    <citation type="journal article" date="2014" name="Front. Microbiol.">
        <title>High frequency of phylogenetically diverse reductive dehalogenase-homologous genes in deep subseafloor sedimentary metagenomes.</title>
        <authorList>
            <person name="Kawai M."/>
            <person name="Futagami T."/>
            <person name="Toyoda A."/>
            <person name="Takaki Y."/>
            <person name="Nishi S."/>
            <person name="Hori S."/>
            <person name="Arai W."/>
            <person name="Tsubouchi T."/>
            <person name="Morono Y."/>
            <person name="Uchiyama I."/>
            <person name="Ito T."/>
            <person name="Fujiyama A."/>
            <person name="Inagaki F."/>
            <person name="Takami H."/>
        </authorList>
    </citation>
    <scope>NUCLEOTIDE SEQUENCE</scope>
    <source>
        <strain evidence="1">Expedition CK06-06</strain>
    </source>
</reference>
<gene>
    <name evidence="1" type="ORF">S06H3_19991</name>
</gene>
<organism evidence="1">
    <name type="scientific">marine sediment metagenome</name>
    <dbReference type="NCBI Taxonomy" id="412755"/>
    <lineage>
        <taxon>unclassified sequences</taxon>
        <taxon>metagenomes</taxon>
        <taxon>ecological metagenomes</taxon>
    </lineage>
</organism>
<dbReference type="EMBL" id="BARV01010299">
    <property type="protein sequence ID" value="GAI10548.1"/>
    <property type="molecule type" value="Genomic_DNA"/>
</dbReference>
<evidence type="ECO:0000313" key="1">
    <source>
        <dbReference type="EMBL" id="GAI10548.1"/>
    </source>
</evidence>
<name>X1KV25_9ZZZZ</name>
<sequence length="193" mass="22170">MSYHGKPDWGLQLKKTVYTFDDLSELAVRLGSEVFFDRRGDVVFMDSFKDGLGKWHAVGEGDGNKQEITAAVVRTGGYSVKLTGGSSDPWNSLINASFPYPVLSKWGFEVHFYIDTPIDKIEFSLTKCEEGTGQIGKIKYDYANEKLQYQAGEDDYQNIETSFKLYRYRYLFNVIKLVLDLENNKYHRLIVNE</sequence>
<protein>
    <submittedName>
        <fullName evidence="1">Uncharacterized protein</fullName>
    </submittedName>
</protein>
<comment type="caution">
    <text evidence="1">The sequence shown here is derived from an EMBL/GenBank/DDBJ whole genome shotgun (WGS) entry which is preliminary data.</text>
</comment>
<accession>X1KV25</accession>